<name>A0A6C1U111_9CORY</name>
<evidence type="ECO:0000313" key="1">
    <source>
        <dbReference type="EMBL" id="TVS29794.1"/>
    </source>
</evidence>
<proteinExistence type="predicted"/>
<evidence type="ECO:0000313" key="2">
    <source>
        <dbReference type="Proteomes" id="UP000336646"/>
    </source>
</evidence>
<protein>
    <submittedName>
        <fullName evidence="1">Uncharacterized protein</fullName>
    </submittedName>
</protein>
<gene>
    <name evidence="1" type="ORF">EKI59_02415</name>
</gene>
<comment type="caution">
    <text evidence="1">The sequence shown here is derived from an EMBL/GenBank/DDBJ whole genome shotgun (WGS) entry which is preliminary data.</text>
</comment>
<organism evidence="1 2">
    <name type="scientific">Corynebacterium sanguinis</name>
    <dbReference type="NCBI Taxonomy" id="2594913"/>
    <lineage>
        <taxon>Bacteria</taxon>
        <taxon>Bacillati</taxon>
        <taxon>Actinomycetota</taxon>
        <taxon>Actinomycetes</taxon>
        <taxon>Mycobacteriales</taxon>
        <taxon>Corynebacteriaceae</taxon>
        <taxon>Corynebacterium</taxon>
    </lineage>
</organism>
<dbReference type="EMBL" id="RXIR01000003">
    <property type="protein sequence ID" value="TVS29794.1"/>
    <property type="molecule type" value="Genomic_DNA"/>
</dbReference>
<dbReference type="Proteomes" id="UP000336646">
    <property type="component" value="Unassembled WGS sequence"/>
</dbReference>
<reference evidence="1 2" key="1">
    <citation type="submission" date="2018-12" db="EMBL/GenBank/DDBJ databases">
        <title>Corynebacterium sanguinis sp. nov., a clinically-associated and environmental corynebacterium.</title>
        <authorList>
            <person name="Gonzales-Siles L."/>
            <person name="Jaen-Luchoro D."/>
            <person name="Cardew S."/>
            <person name="Inganas E."/>
            <person name="Ohlen M."/>
            <person name="Jensie-Markopolous S."/>
            <person name="Pinyeiro-Iglesias B."/>
            <person name="Molin K."/>
            <person name="Skovbjerg S."/>
            <person name="Svensson-Stadler L."/>
            <person name="Funke G."/>
            <person name="Moore E.R.B."/>
        </authorList>
    </citation>
    <scope>NUCLEOTIDE SEQUENCE [LARGE SCALE GENOMIC DNA]</scope>
    <source>
        <strain evidence="1 2">58734</strain>
    </source>
</reference>
<dbReference type="RefSeq" id="WP_144772533.1">
    <property type="nucleotide sequence ID" value="NZ_RXIR01000003.1"/>
</dbReference>
<accession>A0A6C1U111</accession>
<sequence length="257" mass="27412">MMYVSPSGRVIDLVAPGDWVRALAYGGVVGMVGTKTATTSQAVSVPGQTPTSFQTKEMKGQLTFLVMDSPGRASVDELVSEINREFSPDVYGTLILDRPGSVGRLSTPVRLDGPIDFPSSFLGAGDPDVEVKVPLVSDEGLWSQSSTSVTGTVTVTNIGDEFLWPSVQWTANSTLELPSTAVVSLPVPGDGQPRVMSLDPYTSHEVARLDGTVDAELSMLMAPMLLAEGVPQHQSRTYHTTGGAAVQWACQFLNPWR</sequence>
<dbReference type="AlphaFoldDB" id="A0A6C1U111"/>